<feature type="chain" id="PRO_5042134277" description="DOT1 domain-containing protein" evidence="1">
    <location>
        <begin position="27"/>
        <end position="281"/>
    </location>
</feature>
<feature type="signal peptide" evidence="1">
    <location>
        <begin position="1"/>
        <end position="26"/>
    </location>
</feature>
<comment type="caution">
    <text evidence="3">The sequence shown here is derived from an EMBL/GenBank/DDBJ whole genome shotgun (WGS) entry which is preliminary data.</text>
</comment>
<organism evidence="3 4">
    <name type="scientific">Cymbomonas tetramitiformis</name>
    <dbReference type="NCBI Taxonomy" id="36881"/>
    <lineage>
        <taxon>Eukaryota</taxon>
        <taxon>Viridiplantae</taxon>
        <taxon>Chlorophyta</taxon>
        <taxon>Pyramimonadophyceae</taxon>
        <taxon>Pyramimonadales</taxon>
        <taxon>Pyramimonadaceae</taxon>
        <taxon>Cymbomonas</taxon>
    </lineage>
</organism>
<evidence type="ECO:0000313" key="4">
    <source>
        <dbReference type="Proteomes" id="UP001190700"/>
    </source>
</evidence>
<dbReference type="InterPro" id="IPR029063">
    <property type="entry name" value="SAM-dependent_MTases_sf"/>
</dbReference>
<protein>
    <recommendedName>
        <fullName evidence="2">DOT1 domain-containing protein</fullName>
    </recommendedName>
</protein>
<name>A0AAE0GZM2_9CHLO</name>
<dbReference type="AlphaFoldDB" id="A0AAE0GZM2"/>
<proteinExistence type="predicted"/>
<keyword evidence="1" id="KW-0732">Signal</keyword>
<dbReference type="InterPro" id="IPR025789">
    <property type="entry name" value="DOT1_dom"/>
</dbReference>
<dbReference type="Pfam" id="PF08123">
    <property type="entry name" value="DOT1"/>
    <property type="match status" value="1"/>
</dbReference>
<keyword evidence="4" id="KW-1185">Reference proteome</keyword>
<sequence>MVKMGKCQPVLLFFFTLHFVIQEASLLWKREEDFTPLTSVEPPTYDRKLSDKVEAMLEKHWGLRGGYVDAECDGESDCKAETYGEVTTVGGRQLAHALGLADDRISNSSPPRMVFCDLGSGVGKLTVQLALENAGLVRSVGIELNQARHQRGVSALESLETSGEVAFLMSEFERQQTPELELKWGDLFESDLAGVTHVYIASLCFSSDILERLGGFLDRQSTVQVVASIRRIPTLHKDGNTKSWSEPEPFPISMSWGGAWIHVYKRNTSSVECSAATLDET</sequence>
<dbReference type="GO" id="GO:0031151">
    <property type="term" value="F:histone H3K79 methyltransferase activity"/>
    <property type="evidence" value="ECO:0007669"/>
    <property type="project" value="InterPro"/>
</dbReference>
<gene>
    <name evidence="3" type="ORF">CYMTET_5393</name>
</gene>
<dbReference type="SUPFAM" id="SSF53335">
    <property type="entry name" value="S-adenosyl-L-methionine-dependent methyltransferases"/>
    <property type="match status" value="1"/>
</dbReference>
<reference evidence="3 4" key="1">
    <citation type="journal article" date="2015" name="Genome Biol. Evol.">
        <title>Comparative Genomics of a Bacterivorous Green Alga Reveals Evolutionary Causalities and Consequences of Phago-Mixotrophic Mode of Nutrition.</title>
        <authorList>
            <person name="Burns J.A."/>
            <person name="Paasch A."/>
            <person name="Narechania A."/>
            <person name="Kim E."/>
        </authorList>
    </citation>
    <scope>NUCLEOTIDE SEQUENCE [LARGE SCALE GENOMIC DNA]</scope>
    <source>
        <strain evidence="3 4">PLY_AMNH</strain>
    </source>
</reference>
<evidence type="ECO:0000256" key="1">
    <source>
        <dbReference type="SAM" id="SignalP"/>
    </source>
</evidence>
<feature type="domain" description="DOT1" evidence="2">
    <location>
        <begin position="111"/>
        <end position="147"/>
    </location>
</feature>
<dbReference type="EMBL" id="LGRX02001019">
    <property type="protein sequence ID" value="KAK3287081.1"/>
    <property type="molecule type" value="Genomic_DNA"/>
</dbReference>
<accession>A0AAE0GZM2</accession>
<dbReference type="Gene3D" id="3.40.50.150">
    <property type="entry name" value="Vaccinia Virus protein VP39"/>
    <property type="match status" value="1"/>
</dbReference>
<evidence type="ECO:0000259" key="2">
    <source>
        <dbReference type="Pfam" id="PF08123"/>
    </source>
</evidence>
<dbReference type="Proteomes" id="UP001190700">
    <property type="component" value="Unassembled WGS sequence"/>
</dbReference>
<evidence type="ECO:0000313" key="3">
    <source>
        <dbReference type="EMBL" id="KAK3287081.1"/>
    </source>
</evidence>